<keyword evidence="2" id="KW-0472">Membrane</keyword>
<dbReference type="InterPro" id="IPR003607">
    <property type="entry name" value="HD/PDEase_dom"/>
</dbReference>
<dbReference type="Gene3D" id="1.10.3210.10">
    <property type="entry name" value="Hypothetical protein af1432"/>
    <property type="match status" value="2"/>
</dbReference>
<evidence type="ECO:0000259" key="3">
    <source>
        <dbReference type="PROSITE" id="PS51832"/>
    </source>
</evidence>
<dbReference type="PROSITE" id="PS51832">
    <property type="entry name" value="HD_GYP"/>
    <property type="match status" value="1"/>
</dbReference>
<dbReference type="PANTHER" id="PTHR45228">
    <property type="entry name" value="CYCLIC DI-GMP PHOSPHODIESTERASE TM_0186-RELATED"/>
    <property type="match status" value="1"/>
</dbReference>
<evidence type="ECO:0000256" key="2">
    <source>
        <dbReference type="SAM" id="Phobius"/>
    </source>
</evidence>
<dbReference type="Gene3D" id="3.30.450.20">
    <property type="entry name" value="PAS domain"/>
    <property type="match status" value="1"/>
</dbReference>
<dbReference type="SUPFAM" id="SSF109604">
    <property type="entry name" value="HD-domain/PDEase-like"/>
    <property type="match status" value="2"/>
</dbReference>
<reference evidence="4 5" key="1">
    <citation type="submission" date="2018-10" db="EMBL/GenBank/DDBJ databases">
        <authorList>
            <person name="Criscuolo A."/>
        </authorList>
    </citation>
    <scope>NUCLEOTIDE SEQUENCE [LARGE SCALE GENOMIC DNA]</scope>
    <source>
        <strain evidence="4">DnA1</strain>
    </source>
</reference>
<evidence type="ECO:0000256" key="1">
    <source>
        <dbReference type="SAM" id="MobiDB-lite"/>
    </source>
</evidence>
<proteinExistence type="predicted"/>
<keyword evidence="2" id="KW-1133">Transmembrane helix</keyword>
<accession>A0A3P4AVP2</accession>
<feature type="compositionally biased region" description="Basic and acidic residues" evidence="1">
    <location>
        <begin position="489"/>
        <end position="503"/>
    </location>
</feature>
<evidence type="ECO:0000313" key="4">
    <source>
        <dbReference type="EMBL" id="VCU68083.1"/>
    </source>
</evidence>
<dbReference type="InterPro" id="IPR037522">
    <property type="entry name" value="HD_GYP_dom"/>
</dbReference>
<feature type="transmembrane region" description="Helical" evidence="2">
    <location>
        <begin position="12"/>
        <end position="35"/>
    </location>
</feature>
<dbReference type="EC" id="3.1.4.52" evidence="4"/>
<sequence length="960" mass="106304">MRQPAGSTRAWPIRVVIAGITVTAMMFVAVTLITLSGYGFRTVLLDTAAVVARDTGQIVAERIHRMLGPGTASLRMLTFDPITDASRLEDRLARRGVLMTELADNPLVSAILVGYENGDYVRVSPLDRRDIRQSVQAPPQADYMVQTVTHGPDGTRTADAFFYDDGHELVLHRAEPGYLIDPRQRPWYAKAIDTVSPVTSGPYVFFSTGEVGITLSRLAQGGRAVVALDVTLKDLGTRLDELRMTPSAELALVDAQGAVVGYHDMDAVLVRQPGSGELGVRTLETLAIEPLSRLLGVAEEGKAVPYHAAGREWFGIVQPIDGIAGMDLRLLMTAPTGELLGDLERFRTRMVLISIALILLCFPLGWQVGSAVGQALERLTAQAKPMSHFDFRRSKAPAPSRLSEIDALNWVMDNVAGAVEAFLSISRVLGAEPRIETMLTQVLEHLVSATRSLGGAVYLRHPGGDALTRVAAVGDQETLPELRQASADPARESARGSRDDARHTEFELRGRRGTLEGVLVLAHLPDQEHTAPEFLAFTNRLTGMLAVAIETRQLIEAQQNLLEAMIRILADAIDAKSPYTGGHCERVPRLATMLVDRMAAENSGPYAGFHLDEDGRYAFYLGSWLHDCGKVTSPEHIVDKATKLEVIYNRIHEIRMRFEVLWRDADIDYLQARLAGQDEQAAAARRDARRAELLDDFRFVAASNIGGEFLPDAAIERLHRIGAQTWQRHFDDSLGLSAQESSRLAQSRPMPPELPASEQLLADKPEHRVQWEEARRPPVERGDPRNVHGFDMTLPAHRQHMGELHNLAIRRGTLTDEDRFAVNDHIVQTLIMLKGMPWPQHLARVPDIAANHHEKMDGTGYPRRLRGEDLPVTERVMALVDVFEALTAADRPYKPPKTLSESLGIMAAMCRGRHLDTELYQYFLRSRVWLDYARQFIDPGQIDDVDIEALARAAQPEPAS</sequence>
<keyword evidence="5" id="KW-1185">Reference proteome</keyword>
<dbReference type="AlphaFoldDB" id="A0A3P4AVP2"/>
<feature type="domain" description="HD-GYP" evidence="3">
    <location>
        <begin position="725"/>
        <end position="939"/>
    </location>
</feature>
<dbReference type="GO" id="GO:0071111">
    <property type="term" value="F:cyclic-guanylate-specific phosphodiesterase activity"/>
    <property type="evidence" value="ECO:0007669"/>
    <property type="project" value="UniProtKB-EC"/>
</dbReference>
<gene>
    <name evidence="4" type="primary">rpfG_1</name>
    <name evidence="4" type="ORF">PIGHUM_00130</name>
</gene>
<dbReference type="SUPFAM" id="SSF55781">
    <property type="entry name" value="GAF domain-like"/>
    <property type="match status" value="1"/>
</dbReference>
<dbReference type="Proteomes" id="UP000277294">
    <property type="component" value="Unassembled WGS sequence"/>
</dbReference>
<dbReference type="Pfam" id="PF13487">
    <property type="entry name" value="HD_5"/>
    <property type="match status" value="1"/>
</dbReference>
<keyword evidence="4" id="KW-0378">Hydrolase</keyword>
<protein>
    <submittedName>
        <fullName evidence="4">Cyclic di-GMP phosphodiesterase response regulator RpfG</fullName>
        <ecNumber evidence="4">3.1.4.52</ecNumber>
    </submittedName>
</protein>
<dbReference type="PANTHER" id="PTHR45228:SF5">
    <property type="entry name" value="CYCLIC DI-GMP PHOSPHODIESTERASE VC_1348-RELATED"/>
    <property type="match status" value="1"/>
</dbReference>
<feature type="region of interest" description="Disordered" evidence="1">
    <location>
        <begin position="483"/>
        <end position="503"/>
    </location>
</feature>
<evidence type="ECO:0000313" key="5">
    <source>
        <dbReference type="Proteomes" id="UP000277294"/>
    </source>
</evidence>
<name>A0A3P4AVP2_9BURK</name>
<dbReference type="InterPro" id="IPR052020">
    <property type="entry name" value="Cyclic_di-GMP/3'3'-cGAMP_PDE"/>
</dbReference>
<organism evidence="4 5">
    <name type="scientific">Pigmentiphaga humi</name>
    <dbReference type="NCBI Taxonomy" id="2478468"/>
    <lineage>
        <taxon>Bacteria</taxon>
        <taxon>Pseudomonadati</taxon>
        <taxon>Pseudomonadota</taxon>
        <taxon>Betaproteobacteria</taxon>
        <taxon>Burkholderiales</taxon>
        <taxon>Alcaligenaceae</taxon>
        <taxon>Pigmentiphaga</taxon>
    </lineage>
</organism>
<keyword evidence="2" id="KW-0812">Transmembrane</keyword>
<dbReference type="CDD" id="cd00077">
    <property type="entry name" value="HDc"/>
    <property type="match status" value="1"/>
</dbReference>
<dbReference type="EMBL" id="UWPJ01000005">
    <property type="protein sequence ID" value="VCU68083.1"/>
    <property type="molecule type" value="Genomic_DNA"/>
</dbReference>